<accession>A0A4V0Y8S9</accession>
<dbReference type="GO" id="GO:0005634">
    <property type="term" value="C:nucleus"/>
    <property type="evidence" value="ECO:0007669"/>
    <property type="project" value="UniProtKB-SubCell"/>
</dbReference>
<dbReference type="Pfam" id="PF01498">
    <property type="entry name" value="HTH_Tnp_Tc3_2"/>
    <property type="match status" value="1"/>
</dbReference>
<reference evidence="3" key="1">
    <citation type="submission" date="2019-04" db="EMBL/GenBank/DDBJ databases">
        <title>Analysis of the testis transcriptome of the Chagas disease vector Rhodnius prolixus.</title>
        <authorList>
            <person name="Cesar J."/>
            <person name="Ribeiro J.M."/>
            <person name="Pereira M.H."/>
            <person name="Araujo R.N."/>
            <person name="Gontijo N.F."/>
            <person name="Pessoa G."/>
            <person name="Sant'Anna M.V."/>
            <person name="Sorgine M.H."/>
            <person name="Majerowicz D."/>
            <person name="Carvalho A.B."/>
            <person name="Braz G."/>
            <person name="Mesquita R."/>
            <person name="Lagerblad P.O."/>
            <person name="Koerich L.B."/>
        </authorList>
    </citation>
    <scope>NUCLEOTIDE SEQUENCE</scope>
</reference>
<protein>
    <submittedName>
        <fullName evidence="3">Putative transposase rhodnius neglectus</fullName>
    </submittedName>
</protein>
<dbReference type="EMBL" id="GHKJ01001024">
    <property type="protein sequence ID" value="MOY46054.1"/>
    <property type="molecule type" value="Transcribed_RNA"/>
</dbReference>
<dbReference type="SUPFAM" id="SSF46689">
    <property type="entry name" value="Homeodomain-like"/>
    <property type="match status" value="1"/>
</dbReference>
<organism evidence="3">
    <name type="scientific">Rhodnius prolixus</name>
    <name type="common">Triatomid bug</name>
    <dbReference type="NCBI Taxonomy" id="13249"/>
    <lineage>
        <taxon>Eukaryota</taxon>
        <taxon>Metazoa</taxon>
        <taxon>Ecdysozoa</taxon>
        <taxon>Arthropoda</taxon>
        <taxon>Hexapoda</taxon>
        <taxon>Insecta</taxon>
        <taxon>Pterygota</taxon>
        <taxon>Neoptera</taxon>
        <taxon>Paraneoptera</taxon>
        <taxon>Hemiptera</taxon>
        <taxon>Heteroptera</taxon>
        <taxon>Panheteroptera</taxon>
        <taxon>Cimicomorpha</taxon>
        <taxon>Reduviidae</taxon>
        <taxon>Triatominae</taxon>
        <taxon>Rhodnius</taxon>
    </lineage>
</organism>
<evidence type="ECO:0000313" key="3">
    <source>
        <dbReference type="EMBL" id="MOY46054.1"/>
    </source>
</evidence>
<evidence type="ECO:0000256" key="1">
    <source>
        <dbReference type="ARBA" id="ARBA00004123"/>
    </source>
</evidence>
<dbReference type="InterPro" id="IPR009057">
    <property type="entry name" value="Homeodomain-like_sf"/>
</dbReference>
<feature type="domain" description="Transposase Tc1-like" evidence="2">
    <location>
        <begin position="66"/>
        <end position="137"/>
    </location>
</feature>
<name>A0A4V0Y8S9_RHOPR</name>
<dbReference type="AlphaFoldDB" id="A0A4V0Y8S9"/>
<evidence type="ECO:0000259" key="2">
    <source>
        <dbReference type="Pfam" id="PF01498"/>
    </source>
</evidence>
<dbReference type="GO" id="GO:0006313">
    <property type="term" value="P:DNA transposition"/>
    <property type="evidence" value="ECO:0007669"/>
    <property type="project" value="InterPro"/>
</dbReference>
<proteinExistence type="predicted"/>
<comment type="subcellular location">
    <subcellularLocation>
        <location evidence="1">Nucleus</location>
    </subcellularLocation>
</comment>
<dbReference type="VEuPathDB" id="VectorBase:RPRC001208"/>
<dbReference type="Gene3D" id="1.10.10.10">
    <property type="entry name" value="Winged helix-like DNA-binding domain superfamily/Winged helix DNA-binding domain"/>
    <property type="match status" value="1"/>
</dbReference>
<dbReference type="InterPro" id="IPR002492">
    <property type="entry name" value="Transposase_Tc1-like"/>
</dbReference>
<dbReference type="InterPro" id="IPR036388">
    <property type="entry name" value="WH-like_DNA-bd_sf"/>
</dbReference>
<sequence>MAPKSRKIPVSVKQEVLILHRAGNSNREIGNKVNLSFSTVRYIIERGTTENKQRTGRPRALNERERRKVVKDALRKPTHSAQKLAHDLASCSGKTVTPQTIRNVLHNKGIRGRRPLKKPYISEVNRKKHLEFAKEFVKKPIESREKIIFSDGSKIEVF</sequence>
<dbReference type="GO" id="GO:0003677">
    <property type="term" value="F:DNA binding"/>
    <property type="evidence" value="ECO:0007669"/>
    <property type="project" value="InterPro"/>
</dbReference>
<dbReference type="GO" id="GO:0015074">
    <property type="term" value="P:DNA integration"/>
    <property type="evidence" value="ECO:0007669"/>
    <property type="project" value="InterPro"/>
</dbReference>